<dbReference type="EMBL" id="LYRP01000022">
    <property type="protein sequence ID" value="OAT76439.1"/>
    <property type="molecule type" value="Genomic_DNA"/>
</dbReference>
<proteinExistence type="predicted"/>
<evidence type="ECO:0000259" key="5">
    <source>
        <dbReference type="PROSITE" id="PS50977"/>
    </source>
</evidence>
<evidence type="ECO:0000256" key="4">
    <source>
        <dbReference type="PROSITE-ProRule" id="PRU00335"/>
    </source>
</evidence>
<dbReference type="OrthoDB" id="270177at2"/>
<evidence type="ECO:0000256" key="2">
    <source>
        <dbReference type="ARBA" id="ARBA00023125"/>
    </source>
</evidence>
<dbReference type="Gene3D" id="1.10.357.10">
    <property type="entry name" value="Tetracycline Repressor, domain 2"/>
    <property type="match status" value="1"/>
</dbReference>
<dbReference type="GO" id="GO:0003700">
    <property type="term" value="F:DNA-binding transcription factor activity"/>
    <property type="evidence" value="ECO:0007669"/>
    <property type="project" value="TreeGrafter"/>
</dbReference>
<name>A0A1B7L221_9ENTR</name>
<dbReference type="GO" id="GO:0000976">
    <property type="term" value="F:transcription cis-regulatory region binding"/>
    <property type="evidence" value="ECO:0007669"/>
    <property type="project" value="TreeGrafter"/>
</dbReference>
<keyword evidence="3" id="KW-0804">Transcription</keyword>
<keyword evidence="7" id="KW-1185">Reference proteome</keyword>
<protein>
    <recommendedName>
        <fullName evidence="5">HTH tetR-type domain-containing protein</fullName>
    </recommendedName>
</protein>
<dbReference type="Gene3D" id="1.10.10.60">
    <property type="entry name" value="Homeodomain-like"/>
    <property type="match status" value="1"/>
</dbReference>
<dbReference type="InterPro" id="IPR050109">
    <property type="entry name" value="HTH-type_TetR-like_transc_reg"/>
</dbReference>
<keyword evidence="1" id="KW-0805">Transcription regulation</keyword>
<dbReference type="InterPro" id="IPR039536">
    <property type="entry name" value="TetR_C_Proteobacteria"/>
</dbReference>
<dbReference type="PROSITE" id="PS50977">
    <property type="entry name" value="HTH_TETR_2"/>
    <property type="match status" value="1"/>
</dbReference>
<dbReference type="SUPFAM" id="SSF46689">
    <property type="entry name" value="Homeodomain-like"/>
    <property type="match status" value="1"/>
</dbReference>
<reference evidence="7" key="1">
    <citation type="submission" date="2016-05" db="EMBL/GenBank/DDBJ databases">
        <authorList>
            <person name="Behera P."/>
            <person name="Vaishampayan P."/>
            <person name="Singh N."/>
            <person name="Raina V."/>
            <person name="Suar M."/>
            <person name="Pattnaik A."/>
            <person name="Rastogi G."/>
        </authorList>
    </citation>
    <scope>NUCLEOTIDE SEQUENCE [LARGE SCALE GENOMIC DNA]</scope>
    <source>
        <strain evidence="7">MP23</strain>
    </source>
</reference>
<evidence type="ECO:0000256" key="3">
    <source>
        <dbReference type="ARBA" id="ARBA00023163"/>
    </source>
</evidence>
<dbReference type="Pfam" id="PF14246">
    <property type="entry name" value="TetR_C_7"/>
    <property type="match status" value="1"/>
</dbReference>
<dbReference type="Proteomes" id="UP000078225">
    <property type="component" value="Unassembled WGS sequence"/>
</dbReference>
<sequence>MVKKNTMATPSAEKILDSAVNVLLTQGYDAASMDDIAAGAGVSRRTLFNQFSTKEVLFEQAIEYFWSRLPVVQLSTTQEAMADPQTGLMQIGLAIADFWAADTSIKLARMIVRESERFPSLAKNYLELGKVPALGSLIRYLAQQNAAGHLKMEDTDLAARQFVGMINEPLVWFRVLGLKDETNITQRERVVQEAVRTFLSRYA</sequence>
<dbReference type="Pfam" id="PF00440">
    <property type="entry name" value="TetR_N"/>
    <property type="match status" value="1"/>
</dbReference>
<feature type="domain" description="HTH tetR-type" evidence="5">
    <location>
        <begin position="9"/>
        <end position="69"/>
    </location>
</feature>
<dbReference type="PRINTS" id="PR00455">
    <property type="entry name" value="HTHTETR"/>
</dbReference>
<accession>A0A1B7L221</accession>
<keyword evidence="2 4" id="KW-0238">DNA-binding</keyword>
<dbReference type="SUPFAM" id="SSF48498">
    <property type="entry name" value="Tetracyclin repressor-like, C-terminal domain"/>
    <property type="match status" value="1"/>
</dbReference>
<dbReference type="PANTHER" id="PTHR30055">
    <property type="entry name" value="HTH-TYPE TRANSCRIPTIONAL REGULATOR RUTR"/>
    <property type="match status" value="1"/>
</dbReference>
<dbReference type="STRING" id="1691903.A9B99_08990"/>
<dbReference type="InterPro" id="IPR036271">
    <property type="entry name" value="Tet_transcr_reg_TetR-rel_C_sf"/>
</dbReference>
<dbReference type="InterPro" id="IPR009057">
    <property type="entry name" value="Homeodomain-like_sf"/>
</dbReference>
<organism evidence="6 7">
    <name type="scientific">Mangrovibacter phragmitis</name>
    <dbReference type="NCBI Taxonomy" id="1691903"/>
    <lineage>
        <taxon>Bacteria</taxon>
        <taxon>Pseudomonadati</taxon>
        <taxon>Pseudomonadota</taxon>
        <taxon>Gammaproteobacteria</taxon>
        <taxon>Enterobacterales</taxon>
        <taxon>Enterobacteriaceae</taxon>
        <taxon>Mangrovibacter</taxon>
    </lineage>
</organism>
<dbReference type="AlphaFoldDB" id="A0A1B7L221"/>
<evidence type="ECO:0000256" key="1">
    <source>
        <dbReference type="ARBA" id="ARBA00023015"/>
    </source>
</evidence>
<evidence type="ECO:0000313" key="6">
    <source>
        <dbReference type="EMBL" id="OAT76439.1"/>
    </source>
</evidence>
<comment type="caution">
    <text evidence="6">The sequence shown here is derived from an EMBL/GenBank/DDBJ whole genome shotgun (WGS) entry which is preliminary data.</text>
</comment>
<feature type="DNA-binding region" description="H-T-H motif" evidence="4">
    <location>
        <begin position="32"/>
        <end position="51"/>
    </location>
</feature>
<gene>
    <name evidence="6" type="ORF">A9B99_08990</name>
</gene>
<dbReference type="PANTHER" id="PTHR30055:SF146">
    <property type="entry name" value="HTH-TYPE TRANSCRIPTIONAL DUAL REGULATOR CECR"/>
    <property type="match status" value="1"/>
</dbReference>
<dbReference type="FunFam" id="1.10.10.60:FF:000141">
    <property type="entry name" value="TetR family transcriptional regulator"/>
    <property type="match status" value="1"/>
</dbReference>
<dbReference type="InterPro" id="IPR001647">
    <property type="entry name" value="HTH_TetR"/>
</dbReference>
<evidence type="ECO:0000313" key="7">
    <source>
        <dbReference type="Proteomes" id="UP000078225"/>
    </source>
</evidence>